<keyword evidence="6" id="KW-1185">Reference proteome</keyword>
<keyword evidence="3" id="KW-0732">Signal</keyword>
<dbReference type="InterPro" id="IPR002018">
    <property type="entry name" value="CarbesteraseB"/>
</dbReference>
<feature type="signal peptide" evidence="3">
    <location>
        <begin position="1"/>
        <end position="19"/>
    </location>
</feature>
<dbReference type="Proteomes" id="UP001140453">
    <property type="component" value="Unassembled WGS sequence"/>
</dbReference>
<comment type="caution">
    <text evidence="5">The sequence shown here is derived from an EMBL/GenBank/DDBJ whole genome shotgun (WGS) entry which is preliminary data.</text>
</comment>
<dbReference type="AlphaFoldDB" id="A0A9W9CVN7"/>
<feature type="chain" id="PRO_5041018250" description="Carboxylic ester hydrolase" evidence="3">
    <location>
        <begin position="20"/>
        <end position="527"/>
    </location>
</feature>
<dbReference type="PANTHER" id="PTHR11559">
    <property type="entry name" value="CARBOXYLESTERASE"/>
    <property type="match status" value="1"/>
</dbReference>
<dbReference type="EMBL" id="JAPEVB010000004">
    <property type="protein sequence ID" value="KAJ4388927.1"/>
    <property type="molecule type" value="Genomic_DNA"/>
</dbReference>
<dbReference type="Gene3D" id="3.40.50.1820">
    <property type="entry name" value="alpha/beta hydrolase"/>
    <property type="match status" value="1"/>
</dbReference>
<name>A0A9W9CVN7_9PEZI</name>
<dbReference type="OrthoDB" id="408631at2759"/>
<dbReference type="InterPro" id="IPR019826">
    <property type="entry name" value="Carboxylesterase_B_AS"/>
</dbReference>
<evidence type="ECO:0000313" key="5">
    <source>
        <dbReference type="EMBL" id="KAJ4388927.1"/>
    </source>
</evidence>
<organism evidence="5 6">
    <name type="scientific">Gnomoniopsis smithogilvyi</name>
    <dbReference type="NCBI Taxonomy" id="1191159"/>
    <lineage>
        <taxon>Eukaryota</taxon>
        <taxon>Fungi</taxon>
        <taxon>Dikarya</taxon>
        <taxon>Ascomycota</taxon>
        <taxon>Pezizomycotina</taxon>
        <taxon>Sordariomycetes</taxon>
        <taxon>Sordariomycetidae</taxon>
        <taxon>Diaporthales</taxon>
        <taxon>Gnomoniaceae</taxon>
        <taxon>Gnomoniopsis</taxon>
    </lineage>
</organism>
<dbReference type="SUPFAM" id="SSF53474">
    <property type="entry name" value="alpha/beta-Hydrolases"/>
    <property type="match status" value="1"/>
</dbReference>
<dbReference type="InterPro" id="IPR029058">
    <property type="entry name" value="AB_hydrolase_fold"/>
</dbReference>
<sequence length="527" mass="56679">MRSQSIAVGASALAATANAALFESVVQTVNGPVQGYAAFNSSPVNVTLPNWKSIGVWRGIPFGADTAYENRFKPPQPVTPWNETLEAKEFGDACISGGTTYSALSENCLNLNVWSAANSTSDKLPVVMWSYPSGGANSDPRFDGGGMADKGVVFVNYNYRDGPTGYLVNAELNAERLASAGVNSSGNYAQLDQYAALQWIRDNIEAFGGDPDRITVAGQSAGSAATYHILNAPLTKGQIAGAIIQSGVRDPYDPLAFSLAEGYQSAESTEAYSTTFMESVNCTTIACMRALPASALDVAGQPGTTETTFKPSLDHYAIPDTYLNTLINGITKDVPVMTGNTRDESGASYGLNITLATYLDDLNTTYSGEYVDKFLEVYPANDSATASAAYNAQFTDRSKVGTQFWANYLLSTNRTSPVYTYLWDHAPPGQSGGAAHMTEIQYTQNNLYNMYYAYEAEDFAIAEIMNAYWVNFIKTGNPNGDGLVQWDSVNTSTIVTQELGDGWGAMPLGSDEQIQLFAEWFPTLTAL</sequence>
<dbReference type="InterPro" id="IPR050309">
    <property type="entry name" value="Type-B_Carboxylest/Lipase"/>
</dbReference>
<proteinExistence type="inferred from homology"/>
<evidence type="ECO:0000256" key="3">
    <source>
        <dbReference type="RuleBase" id="RU361235"/>
    </source>
</evidence>
<evidence type="ECO:0000313" key="6">
    <source>
        <dbReference type="Proteomes" id="UP001140453"/>
    </source>
</evidence>
<feature type="domain" description="Carboxylesterase type B" evidence="4">
    <location>
        <begin position="24"/>
        <end position="491"/>
    </location>
</feature>
<evidence type="ECO:0000259" key="4">
    <source>
        <dbReference type="Pfam" id="PF00135"/>
    </source>
</evidence>
<dbReference type="Pfam" id="PF00135">
    <property type="entry name" value="COesterase"/>
    <property type="match status" value="1"/>
</dbReference>
<gene>
    <name evidence="5" type="ORF">N0V93_006389</name>
</gene>
<comment type="similarity">
    <text evidence="1 3">Belongs to the type-B carboxylesterase/lipase family.</text>
</comment>
<accession>A0A9W9CVN7</accession>
<reference evidence="5" key="1">
    <citation type="submission" date="2022-10" db="EMBL/GenBank/DDBJ databases">
        <title>Tapping the CABI collections for fungal endophytes: first genome assemblies for Collariella, Neodidymelliopsis, Ascochyta clinopodiicola, Didymella pomorum, Didymosphaeria variabile, Neocosmospora piperis and Neocucurbitaria cava.</title>
        <authorList>
            <person name="Hill R."/>
        </authorList>
    </citation>
    <scope>NUCLEOTIDE SEQUENCE</scope>
    <source>
        <strain evidence="5">IMI 355082</strain>
    </source>
</reference>
<protein>
    <recommendedName>
        <fullName evidence="3">Carboxylic ester hydrolase</fullName>
        <ecNumber evidence="3">3.1.1.-</ecNumber>
    </recommendedName>
</protein>
<evidence type="ECO:0000256" key="1">
    <source>
        <dbReference type="ARBA" id="ARBA00005964"/>
    </source>
</evidence>
<keyword evidence="2 3" id="KW-0378">Hydrolase</keyword>
<evidence type="ECO:0000256" key="2">
    <source>
        <dbReference type="ARBA" id="ARBA00022801"/>
    </source>
</evidence>
<dbReference type="PROSITE" id="PS00122">
    <property type="entry name" value="CARBOXYLESTERASE_B_1"/>
    <property type="match status" value="1"/>
</dbReference>
<dbReference type="GO" id="GO:0016787">
    <property type="term" value="F:hydrolase activity"/>
    <property type="evidence" value="ECO:0007669"/>
    <property type="project" value="UniProtKB-KW"/>
</dbReference>
<dbReference type="EC" id="3.1.1.-" evidence="3"/>